<sequence length="120" mass="12962">MEVSWAAAAAMVMGVVVVVVVTVSSNKSWRASPNPQVRFTTPSLAVVVSPESTGALSHFAPPLLKLWQASRRRAAKGVHHAEARRRAQPPPLIKEITLQDPSDAQRSFQLFPGGLMRPGD</sequence>
<evidence type="ECO:0000256" key="2">
    <source>
        <dbReference type="SAM" id="Phobius"/>
    </source>
</evidence>
<keyword evidence="2" id="KW-1133">Transmembrane helix</keyword>
<proteinExistence type="predicted"/>
<evidence type="ECO:0000256" key="1">
    <source>
        <dbReference type="SAM" id="MobiDB-lite"/>
    </source>
</evidence>
<evidence type="ECO:0000313" key="4">
    <source>
        <dbReference type="Proteomes" id="UP000324222"/>
    </source>
</evidence>
<name>A0A5B7EY40_PORTR</name>
<gene>
    <name evidence="3" type="ORF">E2C01_033513</name>
</gene>
<protein>
    <submittedName>
        <fullName evidence="3">Uncharacterized protein</fullName>
    </submittedName>
</protein>
<keyword evidence="4" id="KW-1185">Reference proteome</keyword>
<feature type="transmembrane region" description="Helical" evidence="2">
    <location>
        <begin position="6"/>
        <end position="24"/>
    </location>
</feature>
<dbReference type="Proteomes" id="UP000324222">
    <property type="component" value="Unassembled WGS sequence"/>
</dbReference>
<reference evidence="3 4" key="1">
    <citation type="submission" date="2019-05" db="EMBL/GenBank/DDBJ databases">
        <title>Another draft genome of Portunus trituberculatus and its Hox gene families provides insights of decapod evolution.</title>
        <authorList>
            <person name="Jeong J.-H."/>
            <person name="Song I."/>
            <person name="Kim S."/>
            <person name="Choi T."/>
            <person name="Kim D."/>
            <person name="Ryu S."/>
            <person name="Kim W."/>
        </authorList>
    </citation>
    <scope>NUCLEOTIDE SEQUENCE [LARGE SCALE GENOMIC DNA]</scope>
    <source>
        <tissue evidence="3">Muscle</tissue>
    </source>
</reference>
<feature type="compositionally biased region" description="Polar residues" evidence="1">
    <location>
        <begin position="99"/>
        <end position="108"/>
    </location>
</feature>
<feature type="region of interest" description="Disordered" evidence="1">
    <location>
        <begin position="77"/>
        <end position="120"/>
    </location>
</feature>
<comment type="caution">
    <text evidence="3">The sequence shown here is derived from an EMBL/GenBank/DDBJ whole genome shotgun (WGS) entry which is preliminary data.</text>
</comment>
<organism evidence="3 4">
    <name type="scientific">Portunus trituberculatus</name>
    <name type="common">Swimming crab</name>
    <name type="synonym">Neptunus trituberculatus</name>
    <dbReference type="NCBI Taxonomy" id="210409"/>
    <lineage>
        <taxon>Eukaryota</taxon>
        <taxon>Metazoa</taxon>
        <taxon>Ecdysozoa</taxon>
        <taxon>Arthropoda</taxon>
        <taxon>Crustacea</taxon>
        <taxon>Multicrustacea</taxon>
        <taxon>Malacostraca</taxon>
        <taxon>Eumalacostraca</taxon>
        <taxon>Eucarida</taxon>
        <taxon>Decapoda</taxon>
        <taxon>Pleocyemata</taxon>
        <taxon>Brachyura</taxon>
        <taxon>Eubrachyura</taxon>
        <taxon>Portunoidea</taxon>
        <taxon>Portunidae</taxon>
        <taxon>Portuninae</taxon>
        <taxon>Portunus</taxon>
    </lineage>
</organism>
<accession>A0A5B7EY40</accession>
<dbReference type="EMBL" id="VSRR010004532">
    <property type="protein sequence ID" value="MPC39960.1"/>
    <property type="molecule type" value="Genomic_DNA"/>
</dbReference>
<keyword evidence="2" id="KW-0472">Membrane</keyword>
<evidence type="ECO:0000313" key="3">
    <source>
        <dbReference type="EMBL" id="MPC39960.1"/>
    </source>
</evidence>
<keyword evidence="2" id="KW-0812">Transmembrane</keyword>
<dbReference type="AlphaFoldDB" id="A0A5B7EY40"/>